<dbReference type="InterPro" id="IPR036568">
    <property type="entry name" value="GGCT-like_sf"/>
</dbReference>
<dbReference type="EMBL" id="JBHUIY010000022">
    <property type="protein sequence ID" value="MFD2234474.1"/>
    <property type="molecule type" value="Genomic_DNA"/>
</dbReference>
<dbReference type="InterPro" id="IPR045038">
    <property type="entry name" value="AIG2-like"/>
</dbReference>
<reference evidence="6" key="1">
    <citation type="journal article" date="2019" name="Int. J. Syst. Evol. Microbiol.">
        <title>The Global Catalogue of Microorganisms (GCM) 10K type strain sequencing project: providing services to taxonomists for standard genome sequencing and annotation.</title>
        <authorList>
            <consortium name="The Broad Institute Genomics Platform"/>
            <consortium name="The Broad Institute Genome Sequencing Center for Infectious Disease"/>
            <person name="Wu L."/>
            <person name="Ma J."/>
        </authorList>
    </citation>
    <scope>NUCLEOTIDE SEQUENCE [LARGE SCALE GENOMIC DNA]</scope>
    <source>
        <strain evidence="6">KCTC 15012</strain>
    </source>
</reference>
<feature type="region of interest" description="Disordered" evidence="3">
    <location>
        <begin position="137"/>
        <end position="156"/>
    </location>
</feature>
<protein>
    <recommendedName>
        <fullName evidence="2">Putative gamma-glutamylcyclotransferase</fullName>
    </recommendedName>
</protein>
<accession>A0ABW5CB50</accession>
<dbReference type="CDD" id="cd06661">
    <property type="entry name" value="GGCT_like"/>
    <property type="match status" value="1"/>
</dbReference>
<keyword evidence="1 5" id="KW-0808">Transferase</keyword>
<evidence type="ECO:0000256" key="1">
    <source>
        <dbReference type="ARBA" id="ARBA00022679"/>
    </source>
</evidence>
<keyword evidence="6" id="KW-1185">Reference proteome</keyword>
<dbReference type="SUPFAM" id="SSF110857">
    <property type="entry name" value="Gamma-glutamyl cyclotransferase-like"/>
    <property type="match status" value="1"/>
</dbReference>
<gene>
    <name evidence="5" type="ORF">ACFSNB_11720</name>
</gene>
<dbReference type="PANTHER" id="PTHR31544">
    <property type="entry name" value="AIG2-LIKE PROTEIN D"/>
    <property type="match status" value="1"/>
</dbReference>
<evidence type="ECO:0000313" key="6">
    <source>
        <dbReference type="Proteomes" id="UP001597296"/>
    </source>
</evidence>
<evidence type="ECO:0000259" key="4">
    <source>
        <dbReference type="Pfam" id="PF06094"/>
    </source>
</evidence>
<proteinExistence type="predicted"/>
<dbReference type="InterPro" id="IPR009288">
    <property type="entry name" value="AIG2-like_dom"/>
</dbReference>
<organism evidence="5 6">
    <name type="scientific">Phaeospirillum tilakii</name>
    <dbReference type="NCBI Taxonomy" id="741673"/>
    <lineage>
        <taxon>Bacteria</taxon>
        <taxon>Pseudomonadati</taxon>
        <taxon>Pseudomonadota</taxon>
        <taxon>Alphaproteobacteria</taxon>
        <taxon>Rhodospirillales</taxon>
        <taxon>Rhodospirillaceae</taxon>
        <taxon>Phaeospirillum</taxon>
    </lineage>
</organism>
<dbReference type="Proteomes" id="UP001597296">
    <property type="component" value="Unassembled WGS sequence"/>
</dbReference>
<dbReference type="Pfam" id="PF06094">
    <property type="entry name" value="GGACT"/>
    <property type="match status" value="1"/>
</dbReference>
<keyword evidence="5" id="KW-0012">Acyltransferase</keyword>
<dbReference type="InterPro" id="IPR013024">
    <property type="entry name" value="GGCT-like"/>
</dbReference>
<evidence type="ECO:0000313" key="5">
    <source>
        <dbReference type="EMBL" id="MFD2234474.1"/>
    </source>
</evidence>
<name>A0ABW5CB50_9PROT</name>
<dbReference type="GO" id="GO:0016746">
    <property type="term" value="F:acyltransferase activity"/>
    <property type="evidence" value="ECO:0007669"/>
    <property type="project" value="UniProtKB-KW"/>
</dbReference>
<sequence length="156" mass="17134">MFFFGTLMDPDVLATVLGHPLDGLTIAPATVRGQLRRHVAGRSYPMLVPHPGGRVEGHLVEGLDPDDRARLAYYEGWEYDVGPVAVTAADGRTVTAEMYVCPPEVAADRRPWRLDRWQSVHKAGYLPRLRRLMAGFETGGPRPPLSPGAVRGHRAA</sequence>
<evidence type="ECO:0000256" key="2">
    <source>
        <dbReference type="ARBA" id="ARBA00030602"/>
    </source>
</evidence>
<dbReference type="Gene3D" id="3.10.490.10">
    <property type="entry name" value="Gamma-glutamyl cyclotransferase-like"/>
    <property type="match status" value="1"/>
</dbReference>
<comment type="caution">
    <text evidence="5">The sequence shown here is derived from an EMBL/GenBank/DDBJ whole genome shotgun (WGS) entry which is preliminary data.</text>
</comment>
<evidence type="ECO:0000256" key="3">
    <source>
        <dbReference type="SAM" id="MobiDB-lite"/>
    </source>
</evidence>
<dbReference type="PANTHER" id="PTHR31544:SF2">
    <property type="entry name" value="AIG2-LIKE PROTEIN D"/>
    <property type="match status" value="1"/>
</dbReference>
<feature type="domain" description="Gamma-glutamylcyclotransferase AIG2-like" evidence="4">
    <location>
        <begin position="1"/>
        <end position="117"/>
    </location>
</feature>